<sequence length="1017" mass="112408">MENLKTMAVLAVCVSSSAIPCSLNAASENSVDEAKKQVVESVPGTQQSGITVTGIVVDASGAPVVGANVLVAGTTNGVVTDLDGNFSLSDVKKGALLQVSFIGYQSLEVKADRKMRIVLKEDSELLEEVVVVGYGTMRRKDVTSSISTVQSDDLNQGVYTDPAQLLQGKVAGLTITQSSNPNQSSSITLRGASTLREGAAMEPYYIIDGVPGVDLSFVSPDDIETIDVLRDATATAIYGSKAANGVIIITTKRGKSGRANVSYSGYVAFDRVAKNMDMMTADDLRSYAAANNYTLPNDEGANTDWQKEVQRTGVSHNHNVSVSGGNDKSNYNISLNYVNREGVILGSNMQRFNARALAQSKVLKDHLTLSLGVNGSQSTHDGFVMEGNGESVTDAMLYYSPTQPVRNDDGSWYESFGITQYYNPLSLIYEDTQKTIDKNMMITGKADLNILKGLNWSANYSYMTDQSTYSEYHSTKSQYVRNNGQATRNTYMGTKSVFETYVNYDTTIADRHRLGVMLGYSWEETMTDDGFGLTVKDFYNDDVTYNNLTYANTIDGIDGVESKVKSTLRMISFYGRLNYVFNDKYSLQATLRRDGSSAFGKNNRWATFPSVSAAWRLSDEDFIKDLNIFDDLKFRVGYGVSGNSLGFDAYTARETYGVSGWFSYTDANGNTSNKHTLAATNNSNPDLKWERTGMFNVGLDFAFFNSRLNGTIEYYNKQTSDLIYYYPVSTNRYPFDTMTANVGDISNKGIELTINAVPVKTHDFEWNTTLNLAHNKNVVEKLSNATFSVDYQDLASPGIAGNSDKYVQRLMEGAPIGQFYTYEWAGYTEDGVSQFYVHDPETGERTGETTTELRDTDRTKTGSAQPKLTYGWNNTLNYKRWSLNLFFQGVLGNKIFNALRAQYNSVSLVTSGKNALKEVMTDQLFTDVNAQVPSDRYLENGSYLRLATLSLAYNFGNLSDWANNLTLYATCNNVFTVTGYKGTDPEVSLGGLTPGIDWRENYYPHTRTYMIGLKVNF</sequence>
<organism evidence="14 15">
    <name type="scientific">Parabacteroides absconsus</name>
    <dbReference type="NCBI Taxonomy" id="2951805"/>
    <lineage>
        <taxon>Bacteria</taxon>
        <taxon>Pseudomonadati</taxon>
        <taxon>Bacteroidota</taxon>
        <taxon>Bacteroidia</taxon>
        <taxon>Bacteroidales</taxon>
        <taxon>Tannerellaceae</taxon>
        <taxon>Parabacteroides</taxon>
    </lineage>
</organism>
<feature type="domain" description="TonB-dependent receptor-like beta-barrel" evidence="12">
    <location>
        <begin position="406"/>
        <end position="974"/>
    </location>
</feature>
<comment type="similarity">
    <text evidence="8 9">Belongs to the TonB-dependent receptor family.</text>
</comment>
<evidence type="ECO:0000256" key="2">
    <source>
        <dbReference type="ARBA" id="ARBA00022448"/>
    </source>
</evidence>
<dbReference type="InterPro" id="IPR012910">
    <property type="entry name" value="Plug_dom"/>
</dbReference>
<dbReference type="InterPro" id="IPR023996">
    <property type="entry name" value="TonB-dep_OMP_SusC/RagA"/>
</dbReference>
<dbReference type="InterPro" id="IPR036942">
    <property type="entry name" value="Beta-barrel_TonB_sf"/>
</dbReference>
<dbReference type="InterPro" id="IPR023997">
    <property type="entry name" value="TonB-dep_OMP_SusC/RagA_CS"/>
</dbReference>
<dbReference type="RefSeq" id="WP_251966172.1">
    <property type="nucleotide sequence ID" value="NZ_CP146284.1"/>
</dbReference>
<evidence type="ECO:0000256" key="10">
    <source>
        <dbReference type="SAM" id="MobiDB-lite"/>
    </source>
</evidence>
<dbReference type="Pfam" id="PF13715">
    <property type="entry name" value="CarbopepD_reg_2"/>
    <property type="match status" value="1"/>
</dbReference>
<dbReference type="Pfam" id="PF00593">
    <property type="entry name" value="TonB_dep_Rec_b-barrel"/>
    <property type="match status" value="1"/>
</dbReference>
<gene>
    <name evidence="14" type="ORF">NEE14_015555</name>
</gene>
<comment type="subcellular location">
    <subcellularLocation>
        <location evidence="1 8">Cell outer membrane</location>
        <topology evidence="1 8">Multi-pass membrane protein</topology>
    </subcellularLocation>
</comment>
<evidence type="ECO:0000259" key="13">
    <source>
        <dbReference type="Pfam" id="PF07715"/>
    </source>
</evidence>
<evidence type="ECO:0000256" key="4">
    <source>
        <dbReference type="ARBA" id="ARBA00022692"/>
    </source>
</evidence>
<keyword evidence="3 8" id="KW-1134">Transmembrane beta strand</keyword>
<feature type="domain" description="TonB-dependent receptor plug" evidence="13">
    <location>
        <begin position="139"/>
        <end position="246"/>
    </location>
</feature>
<dbReference type="InterPro" id="IPR008969">
    <property type="entry name" value="CarboxyPept-like_regulatory"/>
</dbReference>
<keyword evidence="11" id="KW-0732">Signal</keyword>
<keyword evidence="7 8" id="KW-0998">Cell outer membrane</keyword>
<dbReference type="Gene3D" id="2.170.130.10">
    <property type="entry name" value="TonB-dependent receptor, plug domain"/>
    <property type="match status" value="1"/>
</dbReference>
<keyword evidence="5 9" id="KW-0798">TonB box</keyword>
<accession>A0ABZ2IJZ3</accession>
<keyword evidence="15" id="KW-1185">Reference proteome</keyword>
<keyword evidence="2 8" id="KW-0813">Transport</keyword>
<evidence type="ECO:0000256" key="9">
    <source>
        <dbReference type="RuleBase" id="RU003357"/>
    </source>
</evidence>
<evidence type="ECO:0000256" key="7">
    <source>
        <dbReference type="ARBA" id="ARBA00023237"/>
    </source>
</evidence>
<dbReference type="Gene3D" id="2.60.40.1120">
    <property type="entry name" value="Carboxypeptidase-like, regulatory domain"/>
    <property type="match status" value="1"/>
</dbReference>
<feature type="region of interest" description="Disordered" evidence="10">
    <location>
        <begin position="840"/>
        <end position="862"/>
    </location>
</feature>
<evidence type="ECO:0000256" key="11">
    <source>
        <dbReference type="SAM" id="SignalP"/>
    </source>
</evidence>
<evidence type="ECO:0000256" key="1">
    <source>
        <dbReference type="ARBA" id="ARBA00004571"/>
    </source>
</evidence>
<name>A0ABZ2IJZ3_9BACT</name>
<reference evidence="14 15" key="1">
    <citation type="submission" date="2024-02" db="EMBL/GenBank/DDBJ databases">
        <title>Whole genome sequencing of Parabacteroides sp. AD58.</title>
        <authorList>
            <person name="Chaplin A.V."/>
            <person name="Pikina A.P."/>
            <person name="Sokolova S.R."/>
            <person name="Korostin D.O."/>
            <person name="Efimov B.A."/>
        </authorList>
    </citation>
    <scope>NUCLEOTIDE SEQUENCE [LARGE SCALE GENOMIC DNA]</scope>
    <source>
        <strain evidence="14 15">AD58</strain>
    </source>
</reference>
<feature type="compositionally biased region" description="Basic and acidic residues" evidence="10">
    <location>
        <begin position="840"/>
        <end position="860"/>
    </location>
</feature>
<keyword evidence="14" id="KW-0675">Receptor</keyword>
<dbReference type="NCBIfam" id="TIGR04057">
    <property type="entry name" value="SusC_RagA_signa"/>
    <property type="match status" value="1"/>
</dbReference>
<evidence type="ECO:0000313" key="15">
    <source>
        <dbReference type="Proteomes" id="UP001320603"/>
    </source>
</evidence>
<proteinExistence type="inferred from homology"/>
<evidence type="ECO:0000256" key="3">
    <source>
        <dbReference type="ARBA" id="ARBA00022452"/>
    </source>
</evidence>
<evidence type="ECO:0000256" key="8">
    <source>
        <dbReference type="PROSITE-ProRule" id="PRU01360"/>
    </source>
</evidence>
<dbReference type="Gene3D" id="2.40.170.20">
    <property type="entry name" value="TonB-dependent receptor, beta-barrel domain"/>
    <property type="match status" value="1"/>
</dbReference>
<evidence type="ECO:0000259" key="12">
    <source>
        <dbReference type="Pfam" id="PF00593"/>
    </source>
</evidence>
<dbReference type="SUPFAM" id="SSF56935">
    <property type="entry name" value="Porins"/>
    <property type="match status" value="1"/>
</dbReference>
<keyword evidence="6 8" id="KW-0472">Membrane</keyword>
<dbReference type="InterPro" id="IPR000531">
    <property type="entry name" value="Beta-barrel_TonB"/>
</dbReference>
<dbReference type="PROSITE" id="PS52016">
    <property type="entry name" value="TONB_DEPENDENT_REC_3"/>
    <property type="match status" value="1"/>
</dbReference>
<evidence type="ECO:0000313" key="14">
    <source>
        <dbReference type="EMBL" id="WWV66360.1"/>
    </source>
</evidence>
<dbReference type="InterPro" id="IPR039426">
    <property type="entry name" value="TonB-dep_rcpt-like"/>
</dbReference>
<evidence type="ECO:0000256" key="6">
    <source>
        <dbReference type="ARBA" id="ARBA00023136"/>
    </source>
</evidence>
<evidence type="ECO:0000256" key="5">
    <source>
        <dbReference type="ARBA" id="ARBA00023077"/>
    </source>
</evidence>
<feature type="signal peptide" evidence="11">
    <location>
        <begin position="1"/>
        <end position="25"/>
    </location>
</feature>
<dbReference type="Proteomes" id="UP001320603">
    <property type="component" value="Chromosome"/>
</dbReference>
<keyword evidence="4 8" id="KW-0812">Transmembrane</keyword>
<dbReference type="EMBL" id="CP146284">
    <property type="protein sequence ID" value="WWV66360.1"/>
    <property type="molecule type" value="Genomic_DNA"/>
</dbReference>
<dbReference type="Pfam" id="PF07715">
    <property type="entry name" value="Plug"/>
    <property type="match status" value="1"/>
</dbReference>
<dbReference type="NCBIfam" id="TIGR04056">
    <property type="entry name" value="OMP_RagA_SusC"/>
    <property type="match status" value="1"/>
</dbReference>
<dbReference type="SUPFAM" id="SSF49464">
    <property type="entry name" value="Carboxypeptidase regulatory domain-like"/>
    <property type="match status" value="1"/>
</dbReference>
<protein>
    <submittedName>
        <fullName evidence="14">TonB-dependent receptor</fullName>
    </submittedName>
</protein>
<dbReference type="InterPro" id="IPR037066">
    <property type="entry name" value="Plug_dom_sf"/>
</dbReference>
<feature type="chain" id="PRO_5047236029" evidence="11">
    <location>
        <begin position="26"/>
        <end position="1017"/>
    </location>
</feature>